<feature type="transmembrane region" description="Helical" evidence="2">
    <location>
        <begin position="216"/>
        <end position="237"/>
    </location>
</feature>
<feature type="signal peptide" evidence="3">
    <location>
        <begin position="1"/>
        <end position="36"/>
    </location>
</feature>
<sequence>MKTSTSCRSPKNISAMMAFAFVWAWMALVLPCTVLAASPRETSAWNKNHPFPHRRHEGATKVAAFTTATARGGSQALKQQPSSHQPATKRRRMAPAPVAATPPNYVMAQSNVAMDWTPTTTTPTPVPHAALQALRNLPQTLFQLWRHRVPQPLRFFLSGNCGNVAMFYMEVVLSQMLTASVAAMTPSSSSGDTTTGTSTSTLFRLLASSQDSISFLGAYLAHIVVQHWLHAVLVYGLDTINTPQKYWTTLHGMFRAMLTSAMGSTLLNTLLLKATFLPLSKTAKFVLTLWTFSAINYFWITWIVKRSEATSSNSNNNNSPPNYHQQQFQH</sequence>
<keyword evidence="2" id="KW-0812">Transmembrane</keyword>
<gene>
    <name evidence="4" type="ORF">APAL1065_LOCUS13151</name>
</gene>
<feature type="region of interest" description="Disordered" evidence="1">
    <location>
        <begin position="311"/>
        <end position="330"/>
    </location>
</feature>
<keyword evidence="3" id="KW-0732">Signal</keyword>
<feature type="region of interest" description="Disordered" evidence="1">
    <location>
        <begin position="71"/>
        <end position="94"/>
    </location>
</feature>
<reference evidence="4" key="1">
    <citation type="submission" date="2021-01" db="EMBL/GenBank/DDBJ databases">
        <authorList>
            <person name="Corre E."/>
            <person name="Pelletier E."/>
            <person name="Niang G."/>
            <person name="Scheremetjew M."/>
            <person name="Finn R."/>
            <person name="Kale V."/>
            <person name="Holt S."/>
            <person name="Cochrane G."/>
            <person name="Meng A."/>
            <person name="Brown T."/>
            <person name="Cohen L."/>
        </authorList>
    </citation>
    <scope>NUCLEOTIDE SEQUENCE</scope>
    <source>
        <strain evidence="4">CCMP125</strain>
    </source>
</reference>
<dbReference type="EMBL" id="HBHT01019612">
    <property type="protein sequence ID" value="CAD9968283.1"/>
    <property type="molecule type" value="Transcribed_RNA"/>
</dbReference>
<evidence type="ECO:0000256" key="3">
    <source>
        <dbReference type="SAM" id="SignalP"/>
    </source>
</evidence>
<feature type="transmembrane region" description="Helical" evidence="2">
    <location>
        <begin position="258"/>
        <end position="279"/>
    </location>
</feature>
<evidence type="ECO:0000313" key="4">
    <source>
        <dbReference type="EMBL" id="CAD9968283.1"/>
    </source>
</evidence>
<feature type="compositionally biased region" description="Polar residues" evidence="1">
    <location>
        <begin position="76"/>
        <end position="86"/>
    </location>
</feature>
<dbReference type="AlphaFoldDB" id="A0A7S2YCS1"/>
<name>A0A7S2YCS1_9STRA</name>
<organism evidence="4">
    <name type="scientific">Entomoneis paludosa</name>
    <dbReference type="NCBI Taxonomy" id="265537"/>
    <lineage>
        <taxon>Eukaryota</taxon>
        <taxon>Sar</taxon>
        <taxon>Stramenopiles</taxon>
        <taxon>Ochrophyta</taxon>
        <taxon>Bacillariophyta</taxon>
        <taxon>Bacillariophyceae</taxon>
        <taxon>Bacillariophycidae</taxon>
        <taxon>Entomoneidaceae</taxon>
        <taxon>Entomoneis</taxon>
    </lineage>
</organism>
<feature type="chain" id="PRO_5031447375" evidence="3">
    <location>
        <begin position="37"/>
        <end position="330"/>
    </location>
</feature>
<evidence type="ECO:0000256" key="2">
    <source>
        <dbReference type="SAM" id="Phobius"/>
    </source>
</evidence>
<feature type="compositionally biased region" description="Low complexity" evidence="1">
    <location>
        <begin position="311"/>
        <end position="322"/>
    </location>
</feature>
<keyword evidence="2" id="KW-0472">Membrane</keyword>
<protein>
    <submittedName>
        <fullName evidence="4">Uncharacterized protein</fullName>
    </submittedName>
</protein>
<evidence type="ECO:0000256" key="1">
    <source>
        <dbReference type="SAM" id="MobiDB-lite"/>
    </source>
</evidence>
<accession>A0A7S2YCS1</accession>
<proteinExistence type="predicted"/>
<keyword evidence="2" id="KW-1133">Transmembrane helix</keyword>
<feature type="transmembrane region" description="Helical" evidence="2">
    <location>
        <begin position="285"/>
        <end position="304"/>
    </location>
</feature>